<organism evidence="2 3">
    <name type="scientific">Cirrhinus molitorella</name>
    <name type="common">mud carp</name>
    <dbReference type="NCBI Taxonomy" id="172907"/>
    <lineage>
        <taxon>Eukaryota</taxon>
        <taxon>Metazoa</taxon>
        <taxon>Chordata</taxon>
        <taxon>Craniata</taxon>
        <taxon>Vertebrata</taxon>
        <taxon>Euteleostomi</taxon>
        <taxon>Actinopterygii</taxon>
        <taxon>Neopterygii</taxon>
        <taxon>Teleostei</taxon>
        <taxon>Ostariophysi</taxon>
        <taxon>Cypriniformes</taxon>
        <taxon>Cyprinidae</taxon>
        <taxon>Labeoninae</taxon>
        <taxon>Labeonini</taxon>
        <taxon>Cirrhinus</taxon>
    </lineage>
</organism>
<comment type="caution">
    <text evidence="2">The sequence shown here is derived from an EMBL/GenBank/DDBJ whole genome shotgun (WGS) entry which is preliminary data.</text>
</comment>
<sequence length="154" mass="17165">MSYMDSDVRNSRGRSGGQRRGIEEKCQQMQVDGKVEEEQVNTKVRGLRGELRVSERGTGLTNSALSSKSPTAGLILYVFVRGLVGLRLDAPTHTSSVLCFLAHPKKPVMIKRTVSGTFASVEWRETRFELPKRKNVDYAVCQRVGASKLVHEMP</sequence>
<reference evidence="2 3" key="1">
    <citation type="submission" date="2023-09" db="EMBL/GenBank/DDBJ databases">
        <authorList>
            <person name="Wang M."/>
        </authorList>
    </citation>
    <scope>NUCLEOTIDE SEQUENCE [LARGE SCALE GENOMIC DNA]</scope>
    <source>
        <strain evidence="2">GT-2023</strain>
        <tissue evidence="2">Liver</tissue>
    </source>
</reference>
<accession>A0ABR3M019</accession>
<evidence type="ECO:0000313" key="2">
    <source>
        <dbReference type="EMBL" id="KAL1257626.1"/>
    </source>
</evidence>
<proteinExistence type="predicted"/>
<feature type="compositionally biased region" description="Basic and acidic residues" evidence="1">
    <location>
        <begin position="1"/>
        <end position="10"/>
    </location>
</feature>
<keyword evidence="3" id="KW-1185">Reference proteome</keyword>
<dbReference type="Proteomes" id="UP001558613">
    <property type="component" value="Unassembled WGS sequence"/>
</dbReference>
<name>A0ABR3M019_9TELE</name>
<gene>
    <name evidence="2" type="ORF">QQF64_010870</name>
</gene>
<evidence type="ECO:0000313" key="3">
    <source>
        <dbReference type="Proteomes" id="UP001558613"/>
    </source>
</evidence>
<dbReference type="EMBL" id="JAYMGO010000017">
    <property type="protein sequence ID" value="KAL1257626.1"/>
    <property type="molecule type" value="Genomic_DNA"/>
</dbReference>
<feature type="region of interest" description="Disordered" evidence="1">
    <location>
        <begin position="1"/>
        <end position="23"/>
    </location>
</feature>
<evidence type="ECO:0000256" key="1">
    <source>
        <dbReference type="SAM" id="MobiDB-lite"/>
    </source>
</evidence>
<protein>
    <submittedName>
        <fullName evidence="2">Uncharacterized protein</fullName>
    </submittedName>
</protein>